<keyword evidence="1" id="KW-0732">Signal</keyword>
<sequence>MRRAFFRLPLLALAAAALPGGGALAQGAQAEEDLTVLPAPSDAFQPAMTAWGEPDFRGRWPIDHLNGRTPLQRAAEHGNRQLLTQEEFNARAEMVEQLEQRYQNEDSSGTMGIGHWAEVAAANRRTSWITAPANGRLPAFTPEGQRLSDAMRSTWVQGQPFDTWHDFDSWDRCISRGMPASMFPFMYNNGMRIFQSPGIVAIQMEMVHETRIIPTDGRAPIPAVIGHWLGESRGAWEDHNTLVVTTTNFLPGPSATNIGTTGSPPNNKTPVSAQARMVERFHMVGPDEIIYEFTWEDPVVFVEPWAARLEWQRSDDYEIFEYACHEGNVQIRNYINASRAERGLIPVAAE</sequence>
<gene>
    <name evidence="2" type="ORF">ACFODU_06520</name>
</gene>
<dbReference type="Proteomes" id="UP001595456">
    <property type="component" value="Unassembled WGS sequence"/>
</dbReference>
<comment type="caution">
    <text evidence="2">The sequence shown here is derived from an EMBL/GenBank/DDBJ whole genome shotgun (WGS) entry which is preliminary data.</text>
</comment>
<organism evidence="2 3">
    <name type="scientific">Alteraurantiacibacter palmitatis</name>
    <dbReference type="NCBI Taxonomy" id="2054628"/>
    <lineage>
        <taxon>Bacteria</taxon>
        <taxon>Pseudomonadati</taxon>
        <taxon>Pseudomonadota</taxon>
        <taxon>Alphaproteobacteria</taxon>
        <taxon>Sphingomonadales</taxon>
        <taxon>Erythrobacteraceae</taxon>
        <taxon>Alteraurantiacibacter</taxon>
    </lineage>
</organism>
<name>A0ABV7E7R4_9SPHN</name>
<feature type="signal peptide" evidence="1">
    <location>
        <begin position="1"/>
        <end position="25"/>
    </location>
</feature>
<accession>A0ABV7E7R4</accession>
<keyword evidence="3" id="KW-1185">Reference proteome</keyword>
<evidence type="ECO:0000313" key="3">
    <source>
        <dbReference type="Proteomes" id="UP001595456"/>
    </source>
</evidence>
<proteinExistence type="predicted"/>
<dbReference type="EMBL" id="JBHRST010000008">
    <property type="protein sequence ID" value="MFC3097455.1"/>
    <property type="molecule type" value="Genomic_DNA"/>
</dbReference>
<protein>
    <submittedName>
        <fullName evidence="2">Uncharacterized protein</fullName>
    </submittedName>
</protein>
<feature type="chain" id="PRO_5047538662" evidence="1">
    <location>
        <begin position="26"/>
        <end position="350"/>
    </location>
</feature>
<reference evidence="3" key="1">
    <citation type="journal article" date="2019" name="Int. J. Syst. Evol. Microbiol.">
        <title>The Global Catalogue of Microorganisms (GCM) 10K type strain sequencing project: providing services to taxonomists for standard genome sequencing and annotation.</title>
        <authorList>
            <consortium name="The Broad Institute Genomics Platform"/>
            <consortium name="The Broad Institute Genome Sequencing Center for Infectious Disease"/>
            <person name="Wu L."/>
            <person name="Ma J."/>
        </authorList>
    </citation>
    <scope>NUCLEOTIDE SEQUENCE [LARGE SCALE GENOMIC DNA]</scope>
    <source>
        <strain evidence="3">KCTC 52607</strain>
    </source>
</reference>
<evidence type="ECO:0000256" key="1">
    <source>
        <dbReference type="SAM" id="SignalP"/>
    </source>
</evidence>
<evidence type="ECO:0000313" key="2">
    <source>
        <dbReference type="EMBL" id="MFC3097455.1"/>
    </source>
</evidence>
<dbReference type="RefSeq" id="WP_336926261.1">
    <property type="nucleotide sequence ID" value="NZ_JBANRO010000006.1"/>
</dbReference>